<evidence type="ECO:0000256" key="7">
    <source>
        <dbReference type="ARBA" id="ARBA00023326"/>
    </source>
</evidence>
<accession>A0A4V4KNK8</accession>
<comment type="similarity">
    <text evidence="9">Belongs to the glycosyl hydrolase 18 family.</text>
</comment>
<comment type="caution">
    <text evidence="13">The sequence shown here is derived from an EMBL/GenBank/DDBJ whole genome shotgun (WGS) entry which is preliminary data.</text>
</comment>
<dbReference type="PROSITE" id="PS51910">
    <property type="entry name" value="GH18_2"/>
    <property type="match status" value="1"/>
</dbReference>
<dbReference type="GO" id="GO:0008843">
    <property type="term" value="F:endochitinase activity"/>
    <property type="evidence" value="ECO:0007669"/>
    <property type="project" value="UniProtKB-EC"/>
</dbReference>
<feature type="compositionally biased region" description="Polar residues" evidence="10">
    <location>
        <begin position="137"/>
        <end position="153"/>
    </location>
</feature>
<keyword evidence="3 8" id="KW-0378">Hydrolase</keyword>
<feature type="domain" description="GH18" evidence="12">
    <location>
        <begin position="280"/>
        <end position="577"/>
    </location>
</feature>
<dbReference type="Pfam" id="PF00704">
    <property type="entry name" value="Glyco_hydro_18"/>
    <property type="match status" value="1"/>
</dbReference>
<evidence type="ECO:0000313" key="14">
    <source>
        <dbReference type="Proteomes" id="UP000310121"/>
    </source>
</evidence>
<keyword evidence="5" id="KW-0119">Carbohydrate metabolism</keyword>
<keyword evidence="7" id="KW-0624">Polysaccharide degradation</keyword>
<dbReference type="InterPro" id="IPR017853">
    <property type="entry name" value="GH"/>
</dbReference>
<dbReference type="PROSITE" id="PS01095">
    <property type="entry name" value="GH18_1"/>
    <property type="match status" value="1"/>
</dbReference>
<evidence type="ECO:0000256" key="1">
    <source>
        <dbReference type="ARBA" id="ARBA00000822"/>
    </source>
</evidence>
<dbReference type="InterPro" id="IPR001223">
    <property type="entry name" value="Glyco_hydro18_cat"/>
</dbReference>
<name>A0A4V4KNK8_AURPU</name>
<evidence type="ECO:0000256" key="11">
    <source>
        <dbReference type="SAM" id="Phobius"/>
    </source>
</evidence>
<keyword evidence="4" id="KW-0146">Chitin degradation</keyword>
<feature type="region of interest" description="Disordered" evidence="10">
    <location>
        <begin position="137"/>
        <end position="195"/>
    </location>
</feature>
<gene>
    <name evidence="13" type="ORF">D6C90_07839</name>
</gene>
<evidence type="ECO:0000256" key="10">
    <source>
        <dbReference type="SAM" id="MobiDB-lite"/>
    </source>
</evidence>
<dbReference type="PANTHER" id="PTHR45708">
    <property type="entry name" value="ENDOCHITINASE"/>
    <property type="match status" value="1"/>
</dbReference>
<dbReference type="InterPro" id="IPR050542">
    <property type="entry name" value="Glycosyl_Hydrlase18_Chitinase"/>
</dbReference>
<dbReference type="PANTHER" id="PTHR45708:SF49">
    <property type="entry name" value="ENDOCHITINASE"/>
    <property type="match status" value="1"/>
</dbReference>
<keyword evidence="11" id="KW-1133">Transmembrane helix</keyword>
<dbReference type="GO" id="GO:0000272">
    <property type="term" value="P:polysaccharide catabolic process"/>
    <property type="evidence" value="ECO:0007669"/>
    <property type="project" value="UniProtKB-KW"/>
</dbReference>
<dbReference type="AlphaFoldDB" id="A0A4V4KNK8"/>
<dbReference type="EC" id="3.2.1.14" evidence="2"/>
<comment type="catalytic activity">
    <reaction evidence="1">
        <text>Random endo-hydrolysis of N-acetyl-beta-D-glucosaminide (1-&gt;4)-beta-linkages in chitin and chitodextrins.</text>
        <dbReference type="EC" id="3.2.1.14"/>
    </reaction>
</comment>
<keyword evidence="6 8" id="KW-0326">Glycosidase</keyword>
<evidence type="ECO:0000256" key="2">
    <source>
        <dbReference type="ARBA" id="ARBA00012729"/>
    </source>
</evidence>
<evidence type="ECO:0000313" key="13">
    <source>
        <dbReference type="EMBL" id="THZ34231.1"/>
    </source>
</evidence>
<dbReference type="GO" id="GO:0006032">
    <property type="term" value="P:chitin catabolic process"/>
    <property type="evidence" value="ECO:0007669"/>
    <property type="project" value="UniProtKB-KW"/>
</dbReference>
<evidence type="ECO:0000256" key="9">
    <source>
        <dbReference type="RuleBase" id="RU004453"/>
    </source>
</evidence>
<evidence type="ECO:0000259" key="12">
    <source>
        <dbReference type="PROSITE" id="PS51910"/>
    </source>
</evidence>
<evidence type="ECO:0000256" key="5">
    <source>
        <dbReference type="ARBA" id="ARBA00023277"/>
    </source>
</evidence>
<evidence type="ECO:0000256" key="4">
    <source>
        <dbReference type="ARBA" id="ARBA00023024"/>
    </source>
</evidence>
<dbReference type="Gene3D" id="3.20.20.80">
    <property type="entry name" value="Glycosidases"/>
    <property type="match status" value="1"/>
</dbReference>
<proteinExistence type="inferred from homology"/>
<evidence type="ECO:0000256" key="8">
    <source>
        <dbReference type="RuleBase" id="RU000489"/>
    </source>
</evidence>
<evidence type="ECO:0000256" key="3">
    <source>
        <dbReference type="ARBA" id="ARBA00022801"/>
    </source>
</evidence>
<organism evidence="13 14">
    <name type="scientific">Aureobasidium pullulans</name>
    <name type="common">Black yeast</name>
    <name type="synonym">Pullularia pullulans</name>
    <dbReference type="NCBI Taxonomy" id="5580"/>
    <lineage>
        <taxon>Eukaryota</taxon>
        <taxon>Fungi</taxon>
        <taxon>Dikarya</taxon>
        <taxon>Ascomycota</taxon>
        <taxon>Pezizomycotina</taxon>
        <taxon>Dothideomycetes</taxon>
        <taxon>Dothideomycetidae</taxon>
        <taxon>Dothideales</taxon>
        <taxon>Saccotheciaceae</taxon>
        <taxon>Aureobasidium</taxon>
    </lineage>
</organism>
<evidence type="ECO:0000256" key="6">
    <source>
        <dbReference type="ARBA" id="ARBA00023295"/>
    </source>
</evidence>
<dbReference type="GO" id="GO:0005576">
    <property type="term" value="C:extracellular region"/>
    <property type="evidence" value="ECO:0007669"/>
    <property type="project" value="TreeGrafter"/>
</dbReference>
<reference evidence="13 14" key="1">
    <citation type="submission" date="2018-10" db="EMBL/GenBank/DDBJ databases">
        <title>Fifty Aureobasidium pullulans genomes reveal a recombining polyextremotolerant generalist.</title>
        <authorList>
            <person name="Gostincar C."/>
            <person name="Turk M."/>
            <person name="Zajc J."/>
            <person name="Gunde-Cimerman N."/>
        </authorList>
    </citation>
    <scope>NUCLEOTIDE SEQUENCE [LARGE SCALE GENOMIC DNA]</scope>
    <source>
        <strain evidence="13 14">EXF-3844</strain>
    </source>
</reference>
<feature type="compositionally biased region" description="Low complexity" evidence="10">
    <location>
        <begin position="171"/>
        <end position="195"/>
    </location>
</feature>
<sequence length="577" mass="61144">MSQKESFAIMLSLKISHVFIFLVYIVCAAQCLHIHRPYRHEIDRRDATTTSLQSIPSSTPDTEAAELMETVTSIQEGLSDLPQDVFEFLKAINDRLHEQEALLSSLLAVFTSASGVASSTVTVDNATSSIMPVSRSTATKTSSIVITEPSSPSATATACRRGGAGPLVPCSSLSDTASPSTSTPSSSSPKSRITRTLTRTTYLPVPVTTFIQPVPFSNTTEVDSPSSTPVLPIPAIYSSDIDSPSTNATITSADSQALATPNSIPKPTSTSYTFKPTRKNNVAVYYGQTPTTQTGDLLALCQSSNVDIVVLAFVTSFFTNGGFPSASFGPSCKGSTRAQQLHAPGLQDCTDLAPEITACQQLGKPVLVSLGGYYSNVTFTSDTEAIQLAQNLWDLFGAGDGLDPSLRPFGSIVIDGFDLDNESKDSTSYTTFAHALRALLNSDRSKTYYLSAAPQCPRPDTSLPLSTLALCDFVFVQFYNNPSCDLSSSGFASSFAAWSDDLTAANNETRLFIGAAATEAAGSGYVEGAGLGHQVSLARQLYVGNLGGVMLWDGKEAVGNVDEYGNDYLVYAKGSLQ</sequence>
<keyword evidence="11" id="KW-0472">Membrane</keyword>
<dbReference type="InterPro" id="IPR001579">
    <property type="entry name" value="Glyco_hydro_18_chit_AS"/>
</dbReference>
<dbReference type="Proteomes" id="UP000310121">
    <property type="component" value="Unassembled WGS sequence"/>
</dbReference>
<protein>
    <recommendedName>
        <fullName evidence="2">chitinase</fullName>
        <ecNumber evidence="2">3.2.1.14</ecNumber>
    </recommendedName>
</protein>
<dbReference type="SUPFAM" id="SSF51445">
    <property type="entry name" value="(Trans)glycosidases"/>
    <property type="match status" value="1"/>
</dbReference>
<feature type="transmembrane region" description="Helical" evidence="11">
    <location>
        <begin position="7"/>
        <end position="26"/>
    </location>
</feature>
<keyword evidence="11" id="KW-0812">Transmembrane</keyword>
<dbReference type="EMBL" id="QZBN01000993">
    <property type="protein sequence ID" value="THZ34231.1"/>
    <property type="molecule type" value="Genomic_DNA"/>
</dbReference>